<evidence type="ECO:0000256" key="6">
    <source>
        <dbReference type="ARBA" id="ARBA00024195"/>
    </source>
</evidence>
<evidence type="ECO:0000256" key="4">
    <source>
        <dbReference type="ARBA" id="ARBA00022825"/>
    </source>
</evidence>
<name>A0ABP1N4D2_XYLVO</name>
<organism evidence="11 12">
    <name type="scientific">Xylocopa violacea</name>
    <name type="common">Violet carpenter bee</name>
    <name type="synonym">Apis violacea</name>
    <dbReference type="NCBI Taxonomy" id="135666"/>
    <lineage>
        <taxon>Eukaryota</taxon>
        <taxon>Metazoa</taxon>
        <taxon>Ecdysozoa</taxon>
        <taxon>Arthropoda</taxon>
        <taxon>Hexapoda</taxon>
        <taxon>Insecta</taxon>
        <taxon>Pterygota</taxon>
        <taxon>Neoptera</taxon>
        <taxon>Endopterygota</taxon>
        <taxon>Hymenoptera</taxon>
        <taxon>Apocrita</taxon>
        <taxon>Aculeata</taxon>
        <taxon>Apoidea</taxon>
        <taxon>Anthophila</taxon>
        <taxon>Apidae</taxon>
        <taxon>Xylocopa</taxon>
        <taxon>Xylocopa</taxon>
    </lineage>
</organism>
<feature type="chain" id="PRO_5044949535" description="CLIP domain-containing serine protease" evidence="8">
    <location>
        <begin position="22"/>
        <end position="346"/>
    </location>
</feature>
<dbReference type="Pfam" id="PF00089">
    <property type="entry name" value="Trypsin"/>
    <property type="match status" value="1"/>
</dbReference>
<dbReference type="PROSITE" id="PS50240">
    <property type="entry name" value="TRYPSIN_DOM"/>
    <property type="match status" value="1"/>
</dbReference>
<dbReference type="PANTHER" id="PTHR24252:SF7">
    <property type="entry name" value="HYALIN"/>
    <property type="match status" value="1"/>
</dbReference>
<feature type="signal peptide" evidence="8">
    <location>
        <begin position="1"/>
        <end position="21"/>
    </location>
</feature>
<proteinExistence type="inferred from homology"/>
<gene>
    <name evidence="11" type="ORF">XYLVIOL_LOCUS1044</name>
</gene>
<comment type="domain">
    <text evidence="8">The clip domain consists of 35-55 residues which are 'knitted' together usually by 3 conserved disulfide bonds forming a clip-like compact structure.</text>
</comment>
<feature type="domain" description="Clip" evidence="10">
    <location>
        <begin position="25"/>
        <end position="76"/>
    </location>
</feature>
<dbReference type="PROSITE" id="PS00134">
    <property type="entry name" value="TRYPSIN_HIS"/>
    <property type="match status" value="1"/>
</dbReference>
<evidence type="ECO:0000256" key="2">
    <source>
        <dbReference type="ARBA" id="ARBA00022729"/>
    </source>
</evidence>
<dbReference type="InterPro" id="IPR009003">
    <property type="entry name" value="Peptidase_S1_PA"/>
</dbReference>
<dbReference type="Gene3D" id="3.30.1640.30">
    <property type="match status" value="1"/>
</dbReference>
<dbReference type="InterPro" id="IPR018114">
    <property type="entry name" value="TRYPSIN_HIS"/>
</dbReference>
<dbReference type="InterPro" id="IPR043504">
    <property type="entry name" value="Peptidase_S1_PA_chymotrypsin"/>
</dbReference>
<dbReference type="PROSITE" id="PS51888">
    <property type="entry name" value="CLIP"/>
    <property type="match status" value="1"/>
</dbReference>
<sequence>MLFTQLTLIVLLYPLAQMVSTQDEPCTTPKNEPGICIDLEFCNSLTKMLSTQDAAASDYLKNSTCRYEGQVPIICCPRAKKITENKYGPLRPPHCGHSINNVHDKIVNGVPSQLGAWPWLVALGYRNGRPKFKCGGSLISIRHVLTAAHCAEREDLYVVRLGALNLRGEEDKAHPIDVNIEEKFISPQYNSSNDNSDIAVLRLAEDITFTDYIRPICLPVEDSLRYRNFIGTLPFVAGWGRIYYHGPLSNVLKEVQVQVLNNTLCKSKFSKSRNIAINGGSLCAGYEEGGKDACQGDSGGPLMLPINMSYYEIGVVSTGRGCAWPKYPGVYARVTTFLDFIISSLK</sequence>
<evidence type="ECO:0000259" key="10">
    <source>
        <dbReference type="PROSITE" id="PS51888"/>
    </source>
</evidence>
<dbReference type="InterPro" id="IPR022700">
    <property type="entry name" value="CLIP"/>
</dbReference>
<dbReference type="EMBL" id="CAXAJV020001281">
    <property type="protein sequence ID" value="CAL7934485.1"/>
    <property type="molecule type" value="Genomic_DNA"/>
</dbReference>
<dbReference type="CDD" id="cd00190">
    <property type="entry name" value="Tryp_SPc"/>
    <property type="match status" value="1"/>
</dbReference>
<dbReference type="SMART" id="SM00680">
    <property type="entry name" value="CLIP"/>
    <property type="match status" value="1"/>
</dbReference>
<keyword evidence="8" id="KW-0964">Secreted</keyword>
<evidence type="ECO:0000259" key="9">
    <source>
        <dbReference type="PROSITE" id="PS50240"/>
    </source>
</evidence>
<evidence type="ECO:0000256" key="8">
    <source>
        <dbReference type="RuleBase" id="RU366078"/>
    </source>
</evidence>
<evidence type="ECO:0000256" key="1">
    <source>
        <dbReference type="ARBA" id="ARBA00022670"/>
    </source>
</evidence>
<dbReference type="PROSITE" id="PS00135">
    <property type="entry name" value="TRYPSIN_SER"/>
    <property type="match status" value="1"/>
</dbReference>
<keyword evidence="4 7" id="KW-0720">Serine protease</keyword>
<dbReference type="InterPro" id="IPR001314">
    <property type="entry name" value="Peptidase_S1A"/>
</dbReference>
<dbReference type="Pfam" id="PF12032">
    <property type="entry name" value="CLIP"/>
    <property type="match status" value="1"/>
</dbReference>
<dbReference type="SMART" id="SM00020">
    <property type="entry name" value="Tryp_SPc"/>
    <property type="match status" value="1"/>
</dbReference>
<keyword evidence="5" id="KW-1015">Disulfide bond</keyword>
<dbReference type="Gene3D" id="2.40.10.10">
    <property type="entry name" value="Trypsin-like serine proteases"/>
    <property type="match status" value="1"/>
</dbReference>
<comment type="subcellular location">
    <subcellularLocation>
        <location evidence="8">Secreted</location>
    </subcellularLocation>
</comment>
<keyword evidence="3 7" id="KW-0378">Hydrolase</keyword>
<evidence type="ECO:0000313" key="11">
    <source>
        <dbReference type="EMBL" id="CAL7934485.1"/>
    </source>
</evidence>
<dbReference type="Proteomes" id="UP001642520">
    <property type="component" value="Unassembled WGS sequence"/>
</dbReference>
<protein>
    <recommendedName>
        <fullName evidence="8">CLIP domain-containing serine protease</fullName>
        <ecNumber evidence="7">3.4.21.-</ecNumber>
    </recommendedName>
</protein>
<dbReference type="EC" id="3.4.21.-" evidence="7"/>
<keyword evidence="1 7" id="KW-0645">Protease</keyword>
<evidence type="ECO:0000313" key="12">
    <source>
        <dbReference type="Proteomes" id="UP001642520"/>
    </source>
</evidence>
<dbReference type="InterPro" id="IPR033116">
    <property type="entry name" value="TRYPSIN_SER"/>
</dbReference>
<feature type="domain" description="Peptidase S1" evidence="9">
    <location>
        <begin position="106"/>
        <end position="346"/>
    </location>
</feature>
<reference evidence="11 12" key="1">
    <citation type="submission" date="2024-08" db="EMBL/GenBank/DDBJ databases">
        <authorList>
            <person name="Will J Nash"/>
            <person name="Angela Man"/>
            <person name="Seanna McTaggart"/>
            <person name="Kendall Baker"/>
            <person name="Tom Barker"/>
            <person name="Leah Catchpole"/>
            <person name="Alex Durrant"/>
            <person name="Karim Gharbi"/>
            <person name="Naomi Irish"/>
            <person name="Gemy Kaithakottil"/>
            <person name="Debby Ku"/>
            <person name="Aaliyah Providence"/>
            <person name="Felix Shaw"/>
            <person name="David Swarbreck"/>
            <person name="Chris Watkins"/>
            <person name="Ann M. McCartney"/>
            <person name="Giulio Formenti"/>
            <person name="Alice Mouton"/>
            <person name="Noel Vella"/>
            <person name="Bjorn M von Reumont"/>
            <person name="Adriana Vella"/>
            <person name="Wilfried Haerty"/>
        </authorList>
    </citation>
    <scope>NUCLEOTIDE SEQUENCE [LARGE SCALE GENOMIC DNA]</scope>
</reference>
<dbReference type="SUPFAM" id="SSF50494">
    <property type="entry name" value="Trypsin-like serine proteases"/>
    <property type="match status" value="1"/>
</dbReference>
<keyword evidence="2 8" id="KW-0732">Signal</keyword>
<comment type="similarity">
    <text evidence="6 8">Belongs to the peptidase S1 family. CLIP subfamily.</text>
</comment>
<comment type="caution">
    <text evidence="11">The sequence shown here is derived from an EMBL/GenBank/DDBJ whole genome shotgun (WGS) entry which is preliminary data.</text>
</comment>
<dbReference type="PRINTS" id="PR00722">
    <property type="entry name" value="CHYMOTRYPSIN"/>
</dbReference>
<accession>A0ABP1N4D2</accession>
<evidence type="ECO:0000256" key="5">
    <source>
        <dbReference type="ARBA" id="ARBA00023157"/>
    </source>
</evidence>
<evidence type="ECO:0000256" key="7">
    <source>
        <dbReference type="RuleBase" id="RU363034"/>
    </source>
</evidence>
<dbReference type="InterPro" id="IPR038565">
    <property type="entry name" value="CLIP_sf"/>
</dbReference>
<evidence type="ECO:0000256" key="3">
    <source>
        <dbReference type="ARBA" id="ARBA00022801"/>
    </source>
</evidence>
<dbReference type="InterPro" id="IPR001254">
    <property type="entry name" value="Trypsin_dom"/>
</dbReference>
<dbReference type="PANTHER" id="PTHR24252">
    <property type="entry name" value="ACROSIN-RELATED"/>
    <property type="match status" value="1"/>
</dbReference>
<keyword evidence="12" id="KW-1185">Reference proteome</keyword>